<dbReference type="PANTHER" id="PTHR11960">
    <property type="entry name" value="EUKARYOTIC TRANSLATION INITIATION FACTOR 4E RELATED"/>
    <property type="match status" value="1"/>
</dbReference>
<dbReference type="AlphaFoldDB" id="A0A194RG44"/>
<dbReference type="EMBL" id="KQ460416">
    <property type="protein sequence ID" value="KPJ14906.1"/>
    <property type="molecule type" value="Genomic_DNA"/>
</dbReference>
<gene>
    <name evidence="8" type="ORF">RR48_06828</name>
</gene>
<evidence type="ECO:0000256" key="6">
    <source>
        <dbReference type="ARBA" id="ARBA00032656"/>
    </source>
</evidence>
<dbReference type="Proteomes" id="UP000053240">
    <property type="component" value="Unassembled WGS sequence"/>
</dbReference>
<dbReference type="Gene3D" id="3.30.760.10">
    <property type="entry name" value="RNA Cap, Translation Initiation Factor Eif4e"/>
    <property type="match status" value="1"/>
</dbReference>
<dbReference type="GO" id="GO:0006417">
    <property type="term" value="P:regulation of translation"/>
    <property type="evidence" value="ECO:0007669"/>
    <property type="project" value="UniProtKB-KW"/>
</dbReference>
<reference evidence="8 9" key="1">
    <citation type="journal article" date="2015" name="Nat. Commun.">
        <title>Outbred genome sequencing and CRISPR/Cas9 gene editing in butterflies.</title>
        <authorList>
            <person name="Li X."/>
            <person name="Fan D."/>
            <person name="Zhang W."/>
            <person name="Liu G."/>
            <person name="Zhang L."/>
            <person name="Zhao L."/>
            <person name="Fang X."/>
            <person name="Chen L."/>
            <person name="Dong Y."/>
            <person name="Chen Y."/>
            <person name="Ding Y."/>
            <person name="Zhao R."/>
            <person name="Feng M."/>
            <person name="Zhu Y."/>
            <person name="Feng Y."/>
            <person name="Jiang X."/>
            <person name="Zhu D."/>
            <person name="Xiang H."/>
            <person name="Feng X."/>
            <person name="Li S."/>
            <person name="Wang J."/>
            <person name="Zhang G."/>
            <person name="Kronforst M.R."/>
            <person name="Wang W."/>
        </authorList>
    </citation>
    <scope>NUCLEOTIDE SEQUENCE [LARGE SCALE GENOMIC DNA]</scope>
    <source>
        <strain evidence="8">Ya'a_city_454_Pm</strain>
        <tissue evidence="8">Whole body</tissue>
    </source>
</reference>
<evidence type="ECO:0000256" key="4">
    <source>
        <dbReference type="ARBA" id="ARBA00022884"/>
    </source>
</evidence>
<evidence type="ECO:0000313" key="8">
    <source>
        <dbReference type="EMBL" id="KPJ14906.1"/>
    </source>
</evidence>
<dbReference type="InParanoid" id="A0A194RG44"/>
<accession>A0A194RG44</accession>
<keyword evidence="4 7" id="KW-0694">RNA-binding</keyword>
<organism evidence="8 9">
    <name type="scientific">Papilio machaon</name>
    <name type="common">Old World swallowtail butterfly</name>
    <dbReference type="NCBI Taxonomy" id="76193"/>
    <lineage>
        <taxon>Eukaryota</taxon>
        <taxon>Metazoa</taxon>
        <taxon>Ecdysozoa</taxon>
        <taxon>Arthropoda</taxon>
        <taxon>Hexapoda</taxon>
        <taxon>Insecta</taxon>
        <taxon>Pterygota</taxon>
        <taxon>Neoptera</taxon>
        <taxon>Endopterygota</taxon>
        <taxon>Lepidoptera</taxon>
        <taxon>Glossata</taxon>
        <taxon>Ditrysia</taxon>
        <taxon>Papilionoidea</taxon>
        <taxon>Papilionidae</taxon>
        <taxon>Papilioninae</taxon>
        <taxon>Papilio</taxon>
    </lineage>
</organism>
<keyword evidence="2 7" id="KW-0396">Initiation factor</keyword>
<proteinExistence type="inferred from homology"/>
<protein>
    <recommendedName>
        <fullName evidence="6">eIF-4F 25 kDa subunit</fullName>
    </recommendedName>
</protein>
<dbReference type="GO" id="GO:0016281">
    <property type="term" value="C:eukaryotic translation initiation factor 4F complex"/>
    <property type="evidence" value="ECO:0007669"/>
    <property type="project" value="TreeGrafter"/>
</dbReference>
<dbReference type="InterPro" id="IPR001040">
    <property type="entry name" value="TIF_eIF_4E"/>
</dbReference>
<dbReference type="SUPFAM" id="SSF55418">
    <property type="entry name" value="eIF4e-like"/>
    <property type="match status" value="1"/>
</dbReference>
<dbReference type="Pfam" id="PF01652">
    <property type="entry name" value="IF4E"/>
    <property type="match status" value="1"/>
</dbReference>
<evidence type="ECO:0000256" key="2">
    <source>
        <dbReference type="ARBA" id="ARBA00022540"/>
    </source>
</evidence>
<dbReference type="STRING" id="76193.A0A194RG44"/>
<name>A0A194RG44_PAPMA</name>
<evidence type="ECO:0000256" key="1">
    <source>
        <dbReference type="ARBA" id="ARBA00009860"/>
    </source>
</evidence>
<comment type="similarity">
    <text evidence="1 7">Belongs to the eukaryotic initiation factor 4E family.</text>
</comment>
<dbReference type="GO" id="GO:0000340">
    <property type="term" value="F:RNA 7-methylguanosine cap binding"/>
    <property type="evidence" value="ECO:0007669"/>
    <property type="project" value="TreeGrafter"/>
</dbReference>
<sequence>MDSCIKLKKKNAMKNDQIIESENIELSSIKHPLQNTWSFWMYTNTSKDWSENLVELMTFDTVEDYWSIYHYTKTPSELPIGQDYAVFKKGIRPMWEDPANEQGGRWLLTLDRKRVAELDNIWLYLVLMLIGENLPHGKEICGVVVNVRPKCKVGVWVTNLKQKSANLEIGQKLKEQLPTNIRLCLHSHNSNQQIHSFGGNSIKDIFWVCSWDVLNPLFSKSSCELLVAVSSVWQPPQDTLSTM</sequence>
<keyword evidence="9" id="KW-1185">Reference proteome</keyword>
<keyword evidence="5 7" id="KW-0648">Protein biosynthesis</keyword>
<evidence type="ECO:0000256" key="7">
    <source>
        <dbReference type="RuleBase" id="RU004374"/>
    </source>
</evidence>
<evidence type="ECO:0000313" key="9">
    <source>
        <dbReference type="Proteomes" id="UP000053240"/>
    </source>
</evidence>
<dbReference type="PANTHER" id="PTHR11960:SF8">
    <property type="entry name" value="EUKARYOTIC TRANSLATION INITIATION FACTOR 4E1-RELATED"/>
    <property type="match status" value="1"/>
</dbReference>
<dbReference type="GO" id="GO:0003743">
    <property type="term" value="F:translation initiation factor activity"/>
    <property type="evidence" value="ECO:0007669"/>
    <property type="project" value="UniProtKB-KW"/>
</dbReference>
<evidence type="ECO:0000256" key="3">
    <source>
        <dbReference type="ARBA" id="ARBA00022845"/>
    </source>
</evidence>
<dbReference type="InterPro" id="IPR023398">
    <property type="entry name" value="TIF_eIF4e-like"/>
</dbReference>
<evidence type="ECO:0000256" key="5">
    <source>
        <dbReference type="ARBA" id="ARBA00022917"/>
    </source>
</evidence>
<dbReference type="InterPro" id="IPR019770">
    <property type="entry name" value="TIF_eIF_4E_CS"/>
</dbReference>
<dbReference type="PROSITE" id="PS00813">
    <property type="entry name" value="IF4E"/>
    <property type="match status" value="1"/>
</dbReference>
<keyword evidence="3" id="KW-0810">Translation regulation</keyword>